<evidence type="ECO:0000256" key="1">
    <source>
        <dbReference type="SAM" id="MobiDB-lite"/>
    </source>
</evidence>
<feature type="compositionally biased region" description="Basic and acidic residues" evidence="1">
    <location>
        <begin position="1"/>
        <end position="12"/>
    </location>
</feature>
<comment type="caution">
    <text evidence="2">The sequence shown here is derived from an EMBL/GenBank/DDBJ whole genome shotgun (WGS) entry which is preliminary data.</text>
</comment>
<protein>
    <submittedName>
        <fullName evidence="2">Uncharacterized protein</fullName>
    </submittedName>
</protein>
<dbReference type="STRING" id="301148.B4135_1484"/>
<feature type="compositionally biased region" description="Polar residues" evidence="1">
    <location>
        <begin position="29"/>
        <end position="41"/>
    </location>
</feature>
<reference evidence="2 3" key="1">
    <citation type="submission" date="2016-01" db="EMBL/GenBank/DDBJ databases">
        <title>Draft Genome Sequences of Seven Thermophilic Sporeformers Isolated from Foods.</title>
        <authorList>
            <person name="Berendsen E.M."/>
            <person name="Wells-Bennik M.H."/>
            <person name="Krawcyk A.O."/>
            <person name="De Jong A."/>
            <person name="Holsappel S."/>
            <person name="Eijlander R.T."/>
            <person name="Kuipers O.P."/>
        </authorList>
    </citation>
    <scope>NUCLEOTIDE SEQUENCE [LARGE SCALE GENOMIC DNA]</scope>
    <source>
        <strain evidence="2 3">B4135</strain>
    </source>
</reference>
<dbReference type="AlphaFoldDB" id="A0A150MD08"/>
<evidence type="ECO:0000313" key="3">
    <source>
        <dbReference type="Proteomes" id="UP000075683"/>
    </source>
</evidence>
<sequence length="41" mass="4390">MPPDGGERRKAEGGQAVRNRVAYPPGGQNVPSTLRSKSVIR</sequence>
<dbReference type="EMBL" id="LQYT01000013">
    <property type="protein sequence ID" value="KYD22139.1"/>
    <property type="molecule type" value="Genomic_DNA"/>
</dbReference>
<proteinExistence type="predicted"/>
<accession>A0A150MD08</accession>
<organism evidence="2 3">
    <name type="scientific">Caldibacillus debilis</name>
    <dbReference type="NCBI Taxonomy" id="301148"/>
    <lineage>
        <taxon>Bacteria</taxon>
        <taxon>Bacillati</taxon>
        <taxon>Bacillota</taxon>
        <taxon>Bacilli</taxon>
        <taxon>Bacillales</taxon>
        <taxon>Bacillaceae</taxon>
        <taxon>Caldibacillus</taxon>
    </lineage>
</organism>
<gene>
    <name evidence="2" type="ORF">B4135_1484</name>
</gene>
<name>A0A150MD08_9BACI</name>
<evidence type="ECO:0000313" key="2">
    <source>
        <dbReference type="EMBL" id="KYD22139.1"/>
    </source>
</evidence>
<feature type="region of interest" description="Disordered" evidence="1">
    <location>
        <begin position="1"/>
        <end position="41"/>
    </location>
</feature>
<dbReference type="Proteomes" id="UP000075683">
    <property type="component" value="Unassembled WGS sequence"/>
</dbReference>